<evidence type="ECO:0000256" key="2">
    <source>
        <dbReference type="SAM" id="SignalP"/>
    </source>
</evidence>
<gene>
    <name evidence="3" type="ORF">SAMN05421877_11530</name>
</gene>
<reference evidence="4" key="1">
    <citation type="submission" date="2016-10" db="EMBL/GenBank/DDBJ databases">
        <authorList>
            <person name="Varghese N."/>
            <person name="Submissions S."/>
        </authorList>
    </citation>
    <scope>NUCLEOTIDE SEQUENCE [LARGE SCALE GENOMIC DNA]</scope>
    <source>
        <strain evidence="4">DSM 22361</strain>
    </source>
</reference>
<dbReference type="InterPro" id="IPR018187">
    <property type="entry name" value="Asp/Glu_racemase_AS_1"/>
</dbReference>
<dbReference type="PANTHER" id="PTHR21198:SF2">
    <property type="entry name" value="GLUTAMATE RACEMASE"/>
    <property type="match status" value="1"/>
</dbReference>
<dbReference type="Pfam" id="PF01177">
    <property type="entry name" value="Asp_Glu_race"/>
    <property type="match status" value="1"/>
</dbReference>
<dbReference type="AlphaFoldDB" id="A0A1H6CFJ3"/>
<sequence>MKDLLTWGRLPVLAVLLNSPFFSSAQEPLAIEAAILNDPRSYYHVDFANYPKDLKDFPIGVFDSGTGGLTVLDALVNFDEFKNDSRKLGGDGQLDFQQERFIYLADQANMPYGNYHAVQKDDLLVEHILKDFQFLLGRSYYSSPTATAPRKDKEPVKAIVIACNTATAYGYKDAEEFMAKTGLDIPVIGVINAAARGTLALFGKEETGSIGVFATVGTIASGGYERTLREQIQQLGMRDDIQIFNQGGHGIAEAVDEEPDFIKLDAQAPRSNYRGPALDHSEYAIDRTLLDIYNFNFDKNQMLCDSKDAEDCSLLQINSSENYIRYHLVSLLEQMRKAPEAKPLKALILGCTHYPYLVKEINQVLEELRNYRGKDGGLPYADLIHTEVHIIDPSVFVARELHEAMAKQELFSREGDMAQSEFYISVPNTDNADVRLEGEELRFTYDYKYGRSANVLQEYVKVVPFDRSTISDATLGRFKTIIPNTYRLISNFSNGNLKVKDTAASLRIP</sequence>
<dbReference type="InterPro" id="IPR033134">
    <property type="entry name" value="Asp/Glu_racemase_AS_2"/>
</dbReference>
<dbReference type="PANTHER" id="PTHR21198">
    <property type="entry name" value="GLUTAMATE RACEMASE"/>
    <property type="match status" value="1"/>
</dbReference>
<dbReference type="PROSITE" id="PS00923">
    <property type="entry name" value="ASP_GLU_RACEMASE_1"/>
    <property type="match status" value="1"/>
</dbReference>
<evidence type="ECO:0000256" key="1">
    <source>
        <dbReference type="ARBA" id="ARBA00023235"/>
    </source>
</evidence>
<dbReference type="SUPFAM" id="SSF53681">
    <property type="entry name" value="Aspartate/glutamate racemase"/>
    <property type="match status" value="2"/>
</dbReference>
<evidence type="ECO:0000313" key="3">
    <source>
        <dbReference type="EMBL" id="SEG71557.1"/>
    </source>
</evidence>
<name>A0A1H6CFJ3_9SPHI</name>
<keyword evidence="2" id="KW-0732">Signal</keyword>
<dbReference type="OrthoDB" id="9801055at2"/>
<dbReference type="GO" id="GO:0009252">
    <property type="term" value="P:peptidoglycan biosynthetic process"/>
    <property type="evidence" value="ECO:0007669"/>
    <property type="project" value="TreeGrafter"/>
</dbReference>
<keyword evidence="1" id="KW-0413">Isomerase</keyword>
<dbReference type="Proteomes" id="UP000236731">
    <property type="component" value="Unassembled WGS sequence"/>
</dbReference>
<dbReference type="RefSeq" id="WP_103907735.1">
    <property type="nucleotide sequence ID" value="NZ_CP049246.1"/>
</dbReference>
<evidence type="ECO:0000313" key="4">
    <source>
        <dbReference type="Proteomes" id="UP000236731"/>
    </source>
</evidence>
<dbReference type="InterPro" id="IPR001920">
    <property type="entry name" value="Asp/Glu_race"/>
</dbReference>
<dbReference type="GO" id="GO:0008881">
    <property type="term" value="F:glutamate racemase activity"/>
    <property type="evidence" value="ECO:0007669"/>
    <property type="project" value="TreeGrafter"/>
</dbReference>
<proteinExistence type="predicted"/>
<feature type="signal peptide" evidence="2">
    <location>
        <begin position="1"/>
        <end position="25"/>
    </location>
</feature>
<dbReference type="Gene3D" id="3.40.50.1860">
    <property type="match status" value="2"/>
</dbReference>
<accession>A0A1H6CFJ3</accession>
<feature type="chain" id="PRO_5009294792" evidence="2">
    <location>
        <begin position="26"/>
        <end position="509"/>
    </location>
</feature>
<dbReference type="EMBL" id="FNUT01000015">
    <property type="protein sequence ID" value="SEG71557.1"/>
    <property type="molecule type" value="Genomic_DNA"/>
</dbReference>
<dbReference type="InterPro" id="IPR015942">
    <property type="entry name" value="Asp/Glu/hydantoin_racemase"/>
</dbReference>
<dbReference type="PROSITE" id="PS00924">
    <property type="entry name" value="ASP_GLU_RACEMASE_2"/>
    <property type="match status" value="1"/>
</dbReference>
<keyword evidence="4" id="KW-1185">Reference proteome</keyword>
<protein>
    <submittedName>
        <fullName evidence="3">Asp/Glu/Hydantoin racemase</fullName>
    </submittedName>
</protein>
<organism evidence="3 4">
    <name type="scientific">Sphingobacterium lactis</name>
    <dbReference type="NCBI Taxonomy" id="797291"/>
    <lineage>
        <taxon>Bacteria</taxon>
        <taxon>Pseudomonadati</taxon>
        <taxon>Bacteroidota</taxon>
        <taxon>Sphingobacteriia</taxon>
        <taxon>Sphingobacteriales</taxon>
        <taxon>Sphingobacteriaceae</taxon>
        <taxon>Sphingobacterium</taxon>
    </lineage>
</organism>